<evidence type="ECO:0000256" key="5">
    <source>
        <dbReference type="ARBA" id="ARBA00022842"/>
    </source>
</evidence>
<dbReference type="Gene3D" id="3.90.79.10">
    <property type="entry name" value="Nucleoside Triphosphate Pyrophosphohydrolase"/>
    <property type="match status" value="1"/>
</dbReference>
<dbReference type="InterPro" id="IPR015797">
    <property type="entry name" value="NUDIX_hydrolase-like_dom_sf"/>
</dbReference>
<dbReference type="PANTHER" id="PTHR12992:SF11">
    <property type="entry name" value="MITOCHONDRIAL COENZYME A DIPHOSPHATASE NUDT8"/>
    <property type="match status" value="1"/>
</dbReference>
<dbReference type="SUPFAM" id="SSF55811">
    <property type="entry name" value="Nudix"/>
    <property type="match status" value="1"/>
</dbReference>
<organism evidence="8 9">
    <name type="scientific">Geomicrobium sediminis</name>
    <dbReference type="NCBI Taxonomy" id="1347788"/>
    <lineage>
        <taxon>Bacteria</taxon>
        <taxon>Bacillati</taxon>
        <taxon>Bacillota</taxon>
        <taxon>Bacilli</taxon>
        <taxon>Bacillales</taxon>
        <taxon>Geomicrobium</taxon>
    </lineage>
</organism>
<evidence type="ECO:0000256" key="2">
    <source>
        <dbReference type="ARBA" id="ARBA00001946"/>
    </source>
</evidence>
<dbReference type="EMBL" id="JAFBEC010000008">
    <property type="protein sequence ID" value="MBM7633887.1"/>
    <property type="molecule type" value="Genomic_DNA"/>
</dbReference>
<keyword evidence="5" id="KW-0460">Magnesium</keyword>
<gene>
    <name evidence="8" type="ORF">JOD17_002983</name>
</gene>
<dbReference type="Pfam" id="PF00293">
    <property type="entry name" value="NUDIX"/>
    <property type="match status" value="1"/>
</dbReference>
<protein>
    <submittedName>
        <fullName evidence="8">8-oxo-dGTP pyrophosphatase MutT (NUDIX family)</fullName>
    </submittedName>
</protein>
<comment type="cofactor">
    <cofactor evidence="2">
        <name>Mg(2+)</name>
        <dbReference type="ChEBI" id="CHEBI:18420"/>
    </cofactor>
</comment>
<evidence type="ECO:0000256" key="1">
    <source>
        <dbReference type="ARBA" id="ARBA00001936"/>
    </source>
</evidence>
<comment type="caution">
    <text evidence="8">The sequence shown here is derived from an EMBL/GenBank/DDBJ whole genome shotgun (WGS) entry which is preliminary data.</text>
</comment>
<name>A0ABS2PF22_9BACL</name>
<keyword evidence="6" id="KW-0464">Manganese</keyword>
<feature type="domain" description="Nudix hydrolase" evidence="7">
    <location>
        <begin position="29"/>
        <end position="160"/>
    </location>
</feature>
<keyword evidence="3" id="KW-0479">Metal-binding</keyword>
<comment type="cofactor">
    <cofactor evidence="1">
        <name>Mn(2+)</name>
        <dbReference type="ChEBI" id="CHEBI:29035"/>
    </cofactor>
</comment>
<evidence type="ECO:0000313" key="9">
    <source>
        <dbReference type="Proteomes" id="UP000741863"/>
    </source>
</evidence>
<evidence type="ECO:0000256" key="6">
    <source>
        <dbReference type="ARBA" id="ARBA00023211"/>
    </source>
</evidence>
<dbReference type="PROSITE" id="PS51462">
    <property type="entry name" value="NUDIX"/>
    <property type="match status" value="1"/>
</dbReference>
<keyword evidence="9" id="KW-1185">Reference proteome</keyword>
<dbReference type="Proteomes" id="UP000741863">
    <property type="component" value="Unassembled WGS sequence"/>
</dbReference>
<reference evidence="8 9" key="1">
    <citation type="submission" date="2021-01" db="EMBL/GenBank/DDBJ databases">
        <title>Genomic Encyclopedia of Type Strains, Phase IV (KMG-IV): sequencing the most valuable type-strain genomes for metagenomic binning, comparative biology and taxonomic classification.</title>
        <authorList>
            <person name="Goeker M."/>
        </authorList>
    </citation>
    <scope>NUCLEOTIDE SEQUENCE [LARGE SCALE GENOMIC DNA]</scope>
    <source>
        <strain evidence="8 9">DSM 25540</strain>
    </source>
</reference>
<accession>A0ABS2PF22</accession>
<evidence type="ECO:0000259" key="7">
    <source>
        <dbReference type="PROSITE" id="PS51462"/>
    </source>
</evidence>
<dbReference type="RefSeq" id="WP_204698620.1">
    <property type="nucleotide sequence ID" value="NZ_JAFBEC010000008.1"/>
</dbReference>
<evidence type="ECO:0000256" key="4">
    <source>
        <dbReference type="ARBA" id="ARBA00022801"/>
    </source>
</evidence>
<sequence length="207" mass="23465">MKGLTLVDELINYNALRKRLPGVIGEDTARKFAVALPIMHVNGEPNLLFQVRSQKMRQQPGDICFPGGKMELSDLTSREAAVRELSEETGIPRAKAAHIGELDRWLTAYGIVVYPHVFMIDDVTLAPNEEVAELFTVPIASLRNQHPDQIIIPITPDPPDDFPYEKIAGGRDYQFRKSSIPELFYEYEGRHIWGLTARILQHFLKIT</sequence>
<proteinExistence type="predicted"/>
<dbReference type="InterPro" id="IPR045121">
    <property type="entry name" value="CoAse"/>
</dbReference>
<evidence type="ECO:0000313" key="8">
    <source>
        <dbReference type="EMBL" id="MBM7633887.1"/>
    </source>
</evidence>
<evidence type="ECO:0000256" key="3">
    <source>
        <dbReference type="ARBA" id="ARBA00022723"/>
    </source>
</evidence>
<dbReference type="InterPro" id="IPR000086">
    <property type="entry name" value="NUDIX_hydrolase_dom"/>
</dbReference>
<keyword evidence="4" id="KW-0378">Hydrolase</keyword>
<dbReference type="CDD" id="cd03426">
    <property type="entry name" value="NUDIX_CoAse_Nudt7"/>
    <property type="match status" value="1"/>
</dbReference>
<dbReference type="PANTHER" id="PTHR12992">
    <property type="entry name" value="NUDIX HYDROLASE"/>
    <property type="match status" value="1"/>
</dbReference>